<protein>
    <submittedName>
        <fullName evidence="3">SHOCT domain-containing protein</fullName>
    </submittedName>
</protein>
<gene>
    <name evidence="3" type="ORF">ACFQ08_18125</name>
</gene>
<dbReference type="Pfam" id="PF09851">
    <property type="entry name" value="SHOCT"/>
    <property type="match status" value="1"/>
</dbReference>
<reference evidence="4" key="1">
    <citation type="journal article" date="2019" name="Int. J. Syst. Evol. Microbiol.">
        <title>The Global Catalogue of Microorganisms (GCM) 10K type strain sequencing project: providing services to taxonomists for standard genome sequencing and annotation.</title>
        <authorList>
            <consortium name="The Broad Institute Genomics Platform"/>
            <consortium name="The Broad Institute Genome Sequencing Center for Infectious Disease"/>
            <person name="Wu L."/>
            <person name="Ma J."/>
        </authorList>
    </citation>
    <scope>NUCLEOTIDE SEQUENCE [LARGE SCALE GENOMIC DNA]</scope>
    <source>
        <strain evidence="4">CCUG 62974</strain>
    </source>
</reference>
<proteinExistence type="predicted"/>
<dbReference type="EMBL" id="JBHTHX010000617">
    <property type="protein sequence ID" value="MFD0886465.1"/>
    <property type="molecule type" value="Genomic_DNA"/>
</dbReference>
<evidence type="ECO:0000313" key="3">
    <source>
        <dbReference type="EMBL" id="MFD0886465.1"/>
    </source>
</evidence>
<feature type="domain" description="SHOCT" evidence="2">
    <location>
        <begin position="54"/>
        <end position="78"/>
    </location>
</feature>
<keyword evidence="1" id="KW-0472">Membrane</keyword>
<dbReference type="InterPro" id="IPR018649">
    <property type="entry name" value="SHOCT"/>
</dbReference>
<keyword evidence="4" id="KW-1185">Reference proteome</keyword>
<organism evidence="3 4">
    <name type="scientific">Streptosporangium algeriense</name>
    <dbReference type="NCBI Taxonomy" id="1682748"/>
    <lineage>
        <taxon>Bacteria</taxon>
        <taxon>Bacillati</taxon>
        <taxon>Actinomycetota</taxon>
        <taxon>Actinomycetes</taxon>
        <taxon>Streptosporangiales</taxon>
        <taxon>Streptosporangiaceae</taxon>
        <taxon>Streptosporangium</taxon>
    </lineage>
</organism>
<evidence type="ECO:0000259" key="2">
    <source>
        <dbReference type="Pfam" id="PF09851"/>
    </source>
</evidence>
<sequence>MMMWGYGIGSWLAMGITTILLWALIIVGIVALLRYIAGGRQTGWFAAGVRTPPEEVLAERLARGEIDTEEYRQRLEVLRTRR</sequence>
<keyword evidence="1" id="KW-1133">Transmembrane helix</keyword>
<dbReference type="Proteomes" id="UP001597024">
    <property type="component" value="Unassembled WGS sequence"/>
</dbReference>
<evidence type="ECO:0000313" key="4">
    <source>
        <dbReference type="Proteomes" id="UP001597024"/>
    </source>
</evidence>
<comment type="caution">
    <text evidence="3">The sequence shown here is derived from an EMBL/GenBank/DDBJ whole genome shotgun (WGS) entry which is preliminary data.</text>
</comment>
<name>A0ABW3DRK6_9ACTN</name>
<accession>A0ABW3DRK6</accession>
<evidence type="ECO:0000256" key="1">
    <source>
        <dbReference type="SAM" id="Phobius"/>
    </source>
</evidence>
<feature type="transmembrane region" description="Helical" evidence="1">
    <location>
        <begin position="12"/>
        <end position="33"/>
    </location>
</feature>
<keyword evidence="1" id="KW-0812">Transmembrane</keyword>